<evidence type="ECO:0000313" key="3">
    <source>
        <dbReference type="Proteomes" id="UP000198757"/>
    </source>
</evidence>
<feature type="signal peptide" evidence="1">
    <location>
        <begin position="1"/>
        <end position="22"/>
    </location>
</feature>
<dbReference type="Proteomes" id="UP000198757">
    <property type="component" value="Unassembled WGS sequence"/>
</dbReference>
<dbReference type="AlphaFoldDB" id="A0A1G6V1W1"/>
<reference evidence="3" key="1">
    <citation type="submission" date="2016-10" db="EMBL/GenBank/DDBJ databases">
        <authorList>
            <person name="Varghese N."/>
            <person name="Submissions S."/>
        </authorList>
    </citation>
    <scope>NUCLEOTIDE SEQUENCE [LARGE SCALE GENOMIC DNA]</scope>
    <source>
        <strain evidence="3">DSM 25811 / CCM 8410 / LMG 26954 / E90</strain>
    </source>
</reference>
<keyword evidence="1" id="KW-0732">Signal</keyword>
<accession>A0A1G6V1W1</accession>
<dbReference type="RefSeq" id="WP_090391295.1">
    <property type="nucleotide sequence ID" value="NZ_FMZO01000009.1"/>
</dbReference>
<evidence type="ECO:0000313" key="2">
    <source>
        <dbReference type="EMBL" id="SDD47481.1"/>
    </source>
</evidence>
<protein>
    <recommendedName>
        <fullName evidence="4">DUF4369 domain-containing protein</fullName>
    </recommendedName>
</protein>
<evidence type="ECO:0000256" key="1">
    <source>
        <dbReference type="SAM" id="SignalP"/>
    </source>
</evidence>
<gene>
    <name evidence="2" type="ORF">SAMN04487894_109162</name>
</gene>
<organism evidence="2 3">
    <name type="scientific">Niabella drilacis (strain DSM 25811 / CCM 8410 / CCUG 62505 / LMG 26954 / E90)</name>
    <dbReference type="NCBI Taxonomy" id="1285928"/>
    <lineage>
        <taxon>Bacteria</taxon>
        <taxon>Pseudomonadati</taxon>
        <taxon>Bacteroidota</taxon>
        <taxon>Chitinophagia</taxon>
        <taxon>Chitinophagales</taxon>
        <taxon>Chitinophagaceae</taxon>
        <taxon>Niabella</taxon>
    </lineage>
</organism>
<dbReference type="STRING" id="1285928.SAMN04487894_109162"/>
<feature type="chain" id="PRO_5011780957" description="DUF4369 domain-containing protein" evidence="1">
    <location>
        <begin position="23"/>
        <end position="250"/>
    </location>
</feature>
<proteinExistence type="predicted"/>
<dbReference type="EMBL" id="FMZO01000009">
    <property type="protein sequence ID" value="SDD47481.1"/>
    <property type="molecule type" value="Genomic_DNA"/>
</dbReference>
<name>A0A1G6V1W1_NIADE</name>
<keyword evidence="3" id="KW-1185">Reference proteome</keyword>
<sequence length="250" mass="28217">MKFKLALCIQTLLLLITVAVFSQEKSKVDLAAEMAVIFNPDKADTGRLIAIGISFKNETGSNIYIPQASERLLSKNRKTLSLYRNGVLFKEIDGAYYSGRSFAQIERPPLPKNVVVQSFDPISLERMSGIAKGKFLKFIIDSIAMKNKNANNTIVQRYLNEKAKLSNTDTIGLRAFLLHECLFLNANDCYKNYFVVLLDIQKLLPGRYEIRYAPQLTVLSEKNTAIKKILNYDSAIPSQVVCNSIYFDIL</sequence>
<evidence type="ECO:0008006" key="4">
    <source>
        <dbReference type="Google" id="ProtNLM"/>
    </source>
</evidence>